<gene>
    <name evidence="1" type="ORF">A3D04_02660</name>
</gene>
<dbReference type="EMBL" id="MFBD01000043">
    <property type="protein sequence ID" value="OGD87846.1"/>
    <property type="molecule type" value="Genomic_DNA"/>
</dbReference>
<name>A0A1F5G7J8_9BACT</name>
<reference evidence="1 2" key="1">
    <citation type="journal article" date="2016" name="Nat. Commun.">
        <title>Thousands of microbial genomes shed light on interconnected biogeochemical processes in an aquifer system.</title>
        <authorList>
            <person name="Anantharaman K."/>
            <person name="Brown C.T."/>
            <person name="Hug L.A."/>
            <person name="Sharon I."/>
            <person name="Castelle C.J."/>
            <person name="Probst A.J."/>
            <person name="Thomas B.C."/>
            <person name="Singh A."/>
            <person name="Wilkins M.J."/>
            <person name="Karaoz U."/>
            <person name="Brodie E.L."/>
            <person name="Williams K.H."/>
            <person name="Hubbard S.S."/>
            <person name="Banfield J.F."/>
        </authorList>
    </citation>
    <scope>NUCLEOTIDE SEQUENCE [LARGE SCALE GENOMIC DNA]</scope>
</reference>
<accession>A0A1F5G7J8</accession>
<evidence type="ECO:0000313" key="1">
    <source>
        <dbReference type="EMBL" id="OGD87846.1"/>
    </source>
</evidence>
<comment type="caution">
    <text evidence="1">The sequence shown here is derived from an EMBL/GenBank/DDBJ whole genome shotgun (WGS) entry which is preliminary data.</text>
</comment>
<dbReference type="STRING" id="1797714.A3D04_02660"/>
<evidence type="ECO:0000313" key="2">
    <source>
        <dbReference type="Proteomes" id="UP000177369"/>
    </source>
</evidence>
<organism evidence="1 2">
    <name type="scientific">Candidatus Curtissbacteria bacterium RIFCSPHIGHO2_02_FULL_40_16b</name>
    <dbReference type="NCBI Taxonomy" id="1797714"/>
    <lineage>
        <taxon>Bacteria</taxon>
        <taxon>Candidatus Curtissiibacteriota</taxon>
    </lineage>
</organism>
<dbReference type="AlphaFoldDB" id="A0A1F5G7J8"/>
<sequence length="308" mass="35166">MATGEQLTYADIYNENPEVLDEDPEFLLDLFQDAVNKCKETGQPVTLKNVFYQTKVALFAMDRQEYHQHYPLVLSLTEPSIEILRWFPPLAEKLRIEFDLKPLWEYVVPSVTLAFNIHLWNSAHNIIESVPELAKRLKAKEEKPPMTLLDYGDERGLVAVIIDEESGVVIKRTLHDGEESIAKKVAGIVGPEVIESNNNWIVEKFIGGIAAEELAIEHPDIVGAAFGVALRKTHFLDLAYLDRFDRRHLLIDPKTNKVSLVDWSSAKENGNQFEDIRNAVATMKKWFASDQQYLLVALKNFRTTYRGL</sequence>
<protein>
    <submittedName>
        <fullName evidence="1">Uncharacterized protein</fullName>
    </submittedName>
</protein>
<dbReference type="Proteomes" id="UP000177369">
    <property type="component" value="Unassembled WGS sequence"/>
</dbReference>
<proteinExistence type="predicted"/>